<evidence type="ECO:0000313" key="4">
    <source>
        <dbReference type="Proteomes" id="UP000617531"/>
    </source>
</evidence>
<dbReference type="Pfam" id="PF00069">
    <property type="entry name" value="Pkinase"/>
    <property type="match status" value="1"/>
</dbReference>
<organism evidence="3 4">
    <name type="scientific">Pseudolysinimonas yzui</name>
    <dbReference type="NCBI Taxonomy" id="2708254"/>
    <lineage>
        <taxon>Bacteria</taxon>
        <taxon>Bacillati</taxon>
        <taxon>Actinomycetota</taxon>
        <taxon>Actinomycetes</taxon>
        <taxon>Micrococcales</taxon>
        <taxon>Microbacteriaceae</taxon>
        <taxon>Pseudolysinimonas</taxon>
    </lineage>
</organism>
<dbReference type="SUPFAM" id="SSF56112">
    <property type="entry name" value="Protein kinase-like (PK-like)"/>
    <property type="match status" value="1"/>
</dbReference>
<dbReference type="GO" id="GO:0004672">
    <property type="term" value="F:protein kinase activity"/>
    <property type="evidence" value="ECO:0007669"/>
    <property type="project" value="InterPro"/>
</dbReference>
<comment type="caution">
    <text evidence="3">The sequence shown here is derived from an EMBL/GenBank/DDBJ whole genome shotgun (WGS) entry which is preliminary data.</text>
</comment>
<protein>
    <recommendedName>
        <fullName evidence="2">Protein kinase domain-containing protein</fullName>
    </recommendedName>
</protein>
<accession>A0A8J3GNS5</accession>
<gene>
    <name evidence="3" type="ORF">GCM10011600_06340</name>
</gene>
<reference evidence="3" key="1">
    <citation type="journal article" date="2014" name="Int. J. Syst. Evol. Microbiol.">
        <title>Complete genome sequence of Corynebacterium casei LMG S-19264T (=DSM 44701T), isolated from a smear-ripened cheese.</title>
        <authorList>
            <consortium name="US DOE Joint Genome Institute (JGI-PGF)"/>
            <person name="Walter F."/>
            <person name="Albersmeier A."/>
            <person name="Kalinowski J."/>
            <person name="Ruckert C."/>
        </authorList>
    </citation>
    <scope>NUCLEOTIDE SEQUENCE</scope>
    <source>
        <strain evidence="3">CGMCC 1.16548</strain>
    </source>
</reference>
<dbReference type="SMART" id="SM00220">
    <property type="entry name" value="S_TKc"/>
    <property type="match status" value="1"/>
</dbReference>
<dbReference type="InterPro" id="IPR000719">
    <property type="entry name" value="Prot_kinase_dom"/>
</dbReference>
<evidence type="ECO:0000313" key="3">
    <source>
        <dbReference type="EMBL" id="GHF08265.1"/>
    </source>
</evidence>
<dbReference type="RefSeq" id="WP_191281901.1">
    <property type="nucleotide sequence ID" value="NZ_BNAI01000001.1"/>
</dbReference>
<reference evidence="3" key="2">
    <citation type="submission" date="2020-09" db="EMBL/GenBank/DDBJ databases">
        <authorList>
            <person name="Sun Q."/>
            <person name="Zhou Y."/>
        </authorList>
    </citation>
    <scope>NUCLEOTIDE SEQUENCE</scope>
    <source>
        <strain evidence="3">CGMCC 1.16548</strain>
    </source>
</reference>
<dbReference type="InterPro" id="IPR011009">
    <property type="entry name" value="Kinase-like_dom_sf"/>
</dbReference>
<dbReference type="Proteomes" id="UP000617531">
    <property type="component" value="Unassembled WGS sequence"/>
</dbReference>
<proteinExistence type="predicted"/>
<name>A0A8J3GNS5_9MICO</name>
<sequence length="446" mass="46197">MEDVAGYRVLRSAGRGDRALLLLGFDEGRTVVLKITPADDPGTAVEIKALSRAAGDHVVGLDDVATDGAETVLVLERLPNGTLAELLERRSGLDAGEAVTILAPIAATVDRIHALGVAHGGLSLGAICFRDDGAPTLTGFGGAEFFPAETPEVVRETVAGVGADRASLAAIAEVVLGRVVGPGAQGARGLAAGLASTAPGDLADRLFALASATPVRFTDDADVVAVRMGEPQQPEHVDDAPPAGLPAWLTALLPEWLRERLAEPAARVLAVWSAWDPRRRRVVLGAFAGGLGLVGALALVPAAPVASSVAEPTPTPLETSEAEPSLPDDPVEAAVVLLEHRERCLRDLSVLCLDEVVQPDSAAYADDVALIRGVQAGGEYPDAEILVGNPVLVERLGDAALLDLPPGSAPASVLLMRTQNGWRIRQYVNDEYLDAPAVSDDVGVPD</sequence>
<feature type="region of interest" description="Disordered" evidence="1">
    <location>
        <begin position="308"/>
        <end position="328"/>
    </location>
</feature>
<dbReference type="Gene3D" id="1.10.510.10">
    <property type="entry name" value="Transferase(Phosphotransferase) domain 1"/>
    <property type="match status" value="1"/>
</dbReference>
<keyword evidence="4" id="KW-1185">Reference proteome</keyword>
<evidence type="ECO:0000259" key="2">
    <source>
        <dbReference type="PROSITE" id="PS50011"/>
    </source>
</evidence>
<feature type="domain" description="Protein kinase" evidence="2">
    <location>
        <begin position="7"/>
        <end position="294"/>
    </location>
</feature>
<evidence type="ECO:0000256" key="1">
    <source>
        <dbReference type="SAM" id="MobiDB-lite"/>
    </source>
</evidence>
<dbReference type="GO" id="GO:0005524">
    <property type="term" value="F:ATP binding"/>
    <property type="evidence" value="ECO:0007669"/>
    <property type="project" value="InterPro"/>
</dbReference>
<dbReference type="EMBL" id="BNAI01000001">
    <property type="protein sequence ID" value="GHF08265.1"/>
    <property type="molecule type" value="Genomic_DNA"/>
</dbReference>
<dbReference type="PROSITE" id="PS50011">
    <property type="entry name" value="PROTEIN_KINASE_DOM"/>
    <property type="match status" value="1"/>
</dbReference>
<dbReference type="AlphaFoldDB" id="A0A8J3GNS5"/>